<keyword evidence="5" id="KW-0443">Lipid metabolism</keyword>
<dbReference type="InterPro" id="IPR041698">
    <property type="entry name" value="Methyltransf_25"/>
</dbReference>
<reference evidence="7 8" key="1">
    <citation type="submission" date="2020-07" db="EMBL/GenBank/DDBJ databases">
        <title>Sequencing the genomes of 1000 actinobacteria strains.</title>
        <authorList>
            <person name="Klenk H.-P."/>
        </authorList>
    </citation>
    <scope>NUCLEOTIDE SEQUENCE [LARGE SCALE GENOMIC DNA]</scope>
    <source>
        <strain evidence="7 8">DSM 22083</strain>
    </source>
</reference>
<organism evidence="7 8">
    <name type="scientific">Microlunatus parietis</name>
    <dbReference type="NCBI Taxonomy" id="682979"/>
    <lineage>
        <taxon>Bacteria</taxon>
        <taxon>Bacillati</taxon>
        <taxon>Actinomycetota</taxon>
        <taxon>Actinomycetes</taxon>
        <taxon>Propionibacteriales</taxon>
        <taxon>Propionibacteriaceae</taxon>
        <taxon>Microlunatus</taxon>
    </lineage>
</organism>
<dbReference type="GO" id="GO:0006629">
    <property type="term" value="P:lipid metabolic process"/>
    <property type="evidence" value="ECO:0007669"/>
    <property type="project" value="UniProtKB-KW"/>
</dbReference>
<dbReference type="PANTHER" id="PTHR43667">
    <property type="entry name" value="CYCLOPROPANE-FATTY-ACYL-PHOSPHOLIPID SYNTHASE"/>
    <property type="match status" value="1"/>
</dbReference>
<dbReference type="Proteomes" id="UP000569914">
    <property type="component" value="Unassembled WGS sequence"/>
</dbReference>
<evidence type="ECO:0000256" key="4">
    <source>
        <dbReference type="ARBA" id="ARBA00022691"/>
    </source>
</evidence>
<dbReference type="PANTHER" id="PTHR43667:SF1">
    <property type="entry name" value="CYCLOPROPANE-FATTY-ACYL-PHOSPHOLIPID SYNTHASE"/>
    <property type="match status" value="1"/>
</dbReference>
<dbReference type="AlphaFoldDB" id="A0A7Y9LA38"/>
<keyword evidence="2 7" id="KW-0489">Methyltransferase</keyword>
<dbReference type="CDD" id="cd02440">
    <property type="entry name" value="AdoMet_MTases"/>
    <property type="match status" value="1"/>
</dbReference>
<comment type="similarity">
    <text evidence="1">Belongs to the CFA/CMAS family.</text>
</comment>
<evidence type="ECO:0000256" key="2">
    <source>
        <dbReference type="ARBA" id="ARBA00022603"/>
    </source>
</evidence>
<dbReference type="GO" id="GO:0008168">
    <property type="term" value="F:methyltransferase activity"/>
    <property type="evidence" value="ECO:0007669"/>
    <property type="project" value="UniProtKB-KW"/>
</dbReference>
<keyword evidence="4" id="KW-0949">S-adenosyl-L-methionine</keyword>
<dbReference type="EMBL" id="JACCBU010000001">
    <property type="protein sequence ID" value="NYE70232.1"/>
    <property type="molecule type" value="Genomic_DNA"/>
</dbReference>
<gene>
    <name evidence="7" type="ORF">BKA15_001561</name>
</gene>
<name>A0A7Y9LA38_9ACTN</name>
<dbReference type="GO" id="GO:0032259">
    <property type="term" value="P:methylation"/>
    <property type="evidence" value="ECO:0007669"/>
    <property type="project" value="UniProtKB-KW"/>
</dbReference>
<evidence type="ECO:0000256" key="3">
    <source>
        <dbReference type="ARBA" id="ARBA00022679"/>
    </source>
</evidence>
<keyword evidence="3 7" id="KW-0808">Transferase</keyword>
<evidence type="ECO:0000259" key="6">
    <source>
        <dbReference type="Pfam" id="PF13649"/>
    </source>
</evidence>
<dbReference type="InterPro" id="IPR029063">
    <property type="entry name" value="SAM-dependent_MTases_sf"/>
</dbReference>
<comment type="caution">
    <text evidence="7">The sequence shown here is derived from an EMBL/GenBank/DDBJ whole genome shotgun (WGS) entry which is preliminary data.</text>
</comment>
<dbReference type="Gene3D" id="3.40.50.150">
    <property type="entry name" value="Vaccinia Virus protein VP39"/>
    <property type="match status" value="1"/>
</dbReference>
<keyword evidence="8" id="KW-1185">Reference proteome</keyword>
<dbReference type="RefSeq" id="WP_179749538.1">
    <property type="nucleotide sequence ID" value="NZ_JACCBU010000001.1"/>
</dbReference>
<proteinExistence type="inferred from homology"/>
<evidence type="ECO:0000313" key="8">
    <source>
        <dbReference type="Proteomes" id="UP000569914"/>
    </source>
</evidence>
<accession>A0A7Y9LA38</accession>
<evidence type="ECO:0000256" key="1">
    <source>
        <dbReference type="ARBA" id="ARBA00010815"/>
    </source>
</evidence>
<dbReference type="InterPro" id="IPR050723">
    <property type="entry name" value="CFA/CMAS"/>
</dbReference>
<sequence>MIIPSPELLLLPERFPRSSRYDPAWLLSLDMGPNPLWQLEELWDDLALQPGQRVLDLGPGRGATSVFLAREAGVAVDALDLWITVEEAAETYRAMGVEDLVTPRQGDIRTADLPEQGYDAIVSLDAWEYFGTDVYFLRRLVTALKPGGVLGFATPSLRDDPYLVEPLPLLAETAGFEVLTWHPAEWWAKHTALTGGLIDVKAWVPTDSLDLWQRWDEAVGGDSPMRKVVADYQALGGRPPALGLVHVVGRKPYAARKS</sequence>
<evidence type="ECO:0000313" key="7">
    <source>
        <dbReference type="EMBL" id="NYE70232.1"/>
    </source>
</evidence>
<dbReference type="SUPFAM" id="SSF53335">
    <property type="entry name" value="S-adenosyl-L-methionine-dependent methyltransferases"/>
    <property type="match status" value="1"/>
</dbReference>
<dbReference type="Pfam" id="PF13649">
    <property type="entry name" value="Methyltransf_25"/>
    <property type="match status" value="1"/>
</dbReference>
<protein>
    <submittedName>
        <fullName evidence="7">Cyclopropane fatty-acyl-phospholipid synthase-like methyltransferase</fullName>
    </submittedName>
</protein>
<evidence type="ECO:0000256" key="5">
    <source>
        <dbReference type="ARBA" id="ARBA00023098"/>
    </source>
</evidence>
<feature type="domain" description="Methyltransferase" evidence="6">
    <location>
        <begin position="54"/>
        <end position="148"/>
    </location>
</feature>